<protein>
    <submittedName>
        <fullName evidence="5">AsnC family transcriptional regulator</fullName>
    </submittedName>
</protein>
<dbReference type="Proteomes" id="UP000501240">
    <property type="component" value="Chromosome"/>
</dbReference>
<dbReference type="PRINTS" id="PR00033">
    <property type="entry name" value="HTHASNC"/>
</dbReference>
<reference evidence="5 6" key="1">
    <citation type="submission" date="2020-05" db="EMBL/GenBank/DDBJ databases">
        <title>Actinomadura verrucosospora NRRL-B18236 (PFL_A860) Genome sequencing and assembly.</title>
        <authorList>
            <person name="Samborskyy M."/>
        </authorList>
    </citation>
    <scope>NUCLEOTIDE SEQUENCE [LARGE SCALE GENOMIC DNA]</scope>
    <source>
        <strain evidence="5 6">NRRL:B18236</strain>
    </source>
</reference>
<keyword evidence="1" id="KW-0805">Transcription regulation</keyword>
<dbReference type="InterPro" id="IPR036388">
    <property type="entry name" value="WH-like_DNA-bd_sf"/>
</dbReference>
<organism evidence="5 6">
    <name type="scientific">Actinomadura verrucosospora</name>
    <dbReference type="NCBI Taxonomy" id="46165"/>
    <lineage>
        <taxon>Bacteria</taxon>
        <taxon>Bacillati</taxon>
        <taxon>Actinomycetota</taxon>
        <taxon>Actinomycetes</taxon>
        <taxon>Streptosporangiales</taxon>
        <taxon>Thermomonosporaceae</taxon>
        <taxon>Actinomadura</taxon>
    </lineage>
</organism>
<dbReference type="SUPFAM" id="SSF46785">
    <property type="entry name" value="Winged helix' DNA-binding domain"/>
    <property type="match status" value="2"/>
</dbReference>
<keyword evidence="2" id="KW-0238">DNA-binding</keyword>
<evidence type="ECO:0000259" key="4">
    <source>
        <dbReference type="PROSITE" id="PS50956"/>
    </source>
</evidence>
<dbReference type="InterPro" id="IPR019887">
    <property type="entry name" value="Tscrpt_reg_AsnC/Lrp_C"/>
</dbReference>
<proteinExistence type="predicted"/>
<dbReference type="GO" id="GO:0043565">
    <property type="term" value="F:sequence-specific DNA binding"/>
    <property type="evidence" value="ECO:0007669"/>
    <property type="project" value="InterPro"/>
</dbReference>
<dbReference type="PANTHER" id="PTHR30154">
    <property type="entry name" value="LEUCINE-RESPONSIVE REGULATORY PROTEIN"/>
    <property type="match status" value="1"/>
</dbReference>
<dbReference type="GO" id="GO:0043200">
    <property type="term" value="P:response to amino acid"/>
    <property type="evidence" value="ECO:0007669"/>
    <property type="project" value="TreeGrafter"/>
</dbReference>
<feature type="domain" description="HTH asnC-type" evidence="4">
    <location>
        <begin position="6"/>
        <end position="47"/>
    </location>
</feature>
<keyword evidence="3" id="KW-0804">Transcription</keyword>
<dbReference type="InterPro" id="IPR019888">
    <property type="entry name" value="Tscrpt_reg_AsnC-like"/>
</dbReference>
<keyword evidence="6" id="KW-1185">Reference proteome</keyword>
<dbReference type="Gene3D" id="3.30.70.920">
    <property type="match status" value="2"/>
</dbReference>
<evidence type="ECO:0000313" key="5">
    <source>
        <dbReference type="EMBL" id="QKG22001.1"/>
    </source>
</evidence>
<dbReference type="AlphaFoldDB" id="A0A7D3ZK88"/>
<gene>
    <name evidence="5" type="ORF">ACTIVE_3639</name>
</gene>
<dbReference type="GO" id="GO:0005829">
    <property type="term" value="C:cytosol"/>
    <property type="evidence" value="ECO:0007669"/>
    <property type="project" value="TreeGrafter"/>
</dbReference>
<dbReference type="EMBL" id="CP053892">
    <property type="protein sequence ID" value="QKG22001.1"/>
    <property type="molecule type" value="Genomic_DNA"/>
</dbReference>
<evidence type="ECO:0000256" key="3">
    <source>
        <dbReference type="ARBA" id="ARBA00023163"/>
    </source>
</evidence>
<name>A0A7D3ZK88_ACTVE</name>
<dbReference type="InterPro" id="IPR011008">
    <property type="entry name" value="Dimeric_a/b-barrel"/>
</dbReference>
<dbReference type="PANTHER" id="PTHR30154:SF34">
    <property type="entry name" value="TRANSCRIPTIONAL REGULATOR AZLB"/>
    <property type="match status" value="1"/>
</dbReference>
<feature type="domain" description="HTH asnC-type" evidence="4">
    <location>
        <begin position="181"/>
        <end position="237"/>
    </location>
</feature>
<dbReference type="RefSeq" id="WP_216858475.1">
    <property type="nucleotide sequence ID" value="NZ_CP053892.1"/>
</dbReference>
<dbReference type="Gene3D" id="1.10.10.10">
    <property type="entry name" value="Winged helix-like DNA-binding domain superfamily/Winged helix DNA-binding domain"/>
    <property type="match status" value="2"/>
</dbReference>
<dbReference type="Pfam" id="PF01037">
    <property type="entry name" value="AsnC_trans_reg"/>
    <property type="match status" value="1"/>
</dbReference>
<dbReference type="SMART" id="SM00344">
    <property type="entry name" value="HTH_ASNC"/>
    <property type="match status" value="2"/>
</dbReference>
<evidence type="ECO:0000256" key="1">
    <source>
        <dbReference type="ARBA" id="ARBA00023015"/>
    </source>
</evidence>
<dbReference type="Pfam" id="PF13404">
    <property type="entry name" value="HTH_AsnC-type"/>
    <property type="match status" value="2"/>
</dbReference>
<evidence type="ECO:0000313" key="6">
    <source>
        <dbReference type="Proteomes" id="UP000501240"/>
    </source>
</evidence>
<dbReference type="SUPFAM" id="SSF54909">
    <property type="entry name" value="Dimeric alpha+beta barrel"/>
    <property type="match status" value="2"/>
</dbReference>
<dbReference type="InterPro" id="IPR000485">
    <property type="entry name" value="AsnC-type_HTH_dom"/>
</dbReference>
<accession>A0A7D3ZK88</accession>
<dbReference type="PROSITE" id="PS50956">
    <property type="entry name" value="HTH_ASNC_2"/>
    <property type="match status" value="2"/>
</dbReference>
<dbReference type="InterPro" id="IPR036390">
    <property type="entry name" value="WH_DNA-bd_sf"/>
</dbReference>
<sequence length="333" mass="36414">MEILEADDLDRRLIHALQLDGRASFSRIAEVLGVSDQTVARRYRRLRTRDLLRIVGVPPANYVAHGRWMLRLRCAPGAAQNIGAVLAQRPDTAWVQIVSGGTEVLCIVRARSQDESEQLLLDRLPRSARVTDVAAHSVLHTYYGSPHRLRGLDALAPAQVRALTPDPVPDIDDFQPLGSGDQRLLDVLARDGRAGHAELAAATGWSQSTVGRRLDRLRATGVLHYYAEFDLRHVGLHSAARLWMSVPPADLAATGRALAAHPEVVFAAATTGATNLAVQVVCRDSRHLYRYLTERIAALKAVGHVETSPIVRNVKRAGTILDPAFLGPRRPAP</sequence>
<evidence type="ECO:0000256" key="2">
    <source>
        <dbReference type="ARBA" id="ARBA00023125"/>
    </source>
</evidence>